<reference evidence="2 3" key="1">
    <citation type="submission" date="2019-10" db="EMBL/GenBank/DDBJ databases">
        <title>Glycomyces albidus sp. nov., a novel actinomycete isolated from rhizosphere soil of wheat (Triticum aestivum L.).</title>
        <authorList>
            <person name="Qian L."/>
        </authorList>
    </citation>
    <scope>NUCLEOTIDE SEQUENCE [LARGE SCALE GENOMIC DNA]</scope>
    <source>
        <strain evidence="2 3">NEAU-7082</strain>
    </source>
</reference>
<organism evidence="2 3">
    <name type="scientific">Glycomyces albidus</name>
    <dbReference type="NCBI Taxonomy" id="2656774"/>
    <lineage>
        <taxon>Bacteria</taxon>
        <taxon>Bacillati</taxon>
        <taxon>Actinomycetota</taxon>
        <taxon>Actinomycetes</taxon>
        <taxon>Glycomycetales</taxon>
        <taxon>Glycomycetaceae</taxon>
        <taxon>Glycomyces</taxon>
    </lineage>
</organism>
<sequence length="61" mass="6544">MGSTLAEADPATAQPAIGAHPDPARIATRSFERTTARREQHRAAVHVAVISNWLDDISHTA</sequence>
<feature type="region of interest" description="Disordered" evidence="1">
    <location>
        <begin position="1"/>
        <end position="24"/>
    </location>
</feature>
<dbReference type="Proteomes" id="UP000477750">
    <property type="component" value="Unassembled WGS sequence"/>
</dbReference>
<proteinExistence type="predicted"/>
<dbReference type="RefSeq" id="WP_153025953.1">
    <property type="nucleotide sequence ID" value="NZ_WIAO01000017.1"/>
</dbReference>
<dbReference type="AlphaFoldDB" id="A0A6L5GB27"/>
<accession>A0A6L5GB27</accession>
<evidence type="ECO:0000313" key="3">
    <source>
        <dbReference type="Proteomes" id="UP000477750"/>
    </source>
</evidence>
<keyword evidence="3" id="KW-1185">Reference proteome</keyword>
<gene>
    <name evidence="2" type="ORF">GFD30_14630</name>
</gene>
<name>A0A6L5GB27_9ACTN</name>
<protein>
    <submittedName>
        <fullName evidence="2">Uncharacterized protein</fullName>
    </submittedName>
</protein>
<dbReference type="EMBL" id="WIAO01000017">
    <property type="protein sequence ID" value="MQM26796.1"/>
    <property type="molecule type" value="Genomic_DNA"/>
</dbReference>
<evidence type="ECO:0000256" key="1">
    <source>
        <dbReference type="SAM" id="MobiDB-lite"/>
    </source>
</evidence>
<comment type="caution">
    <text evidence="2">The sequence shown here is derived from an EMBL/GenBank/DDBJ whole genome shotgun (WGS) entry which is preliminary data.</text>
</comment>
<evidence type="ECO:0000313" key="2">
    <source>
        <dbReference type="EMBL" id="MQM26796.1"/>
    </source>
</evidence>